<keyword evidence="1" id="KW-0433">Leucine-rich repeat</keyword>
<dbReference type="AlphaFoldDB" id="A0A167WFM9"/>
<feature type="compositionally biased region" description="Polar residues" evidence="3">
    <location>
        <begin position="15"/>
        <end position="41"/>
    </location>
</feature>
<name>A0A167WFM9_9HYPO</name>
<feature type="region of interest" description="Disordered" evidence="3">
    <location>
        <begin position="314"/>
        <end position="333"/>
    </location>
</feature>
<sequence length="428" mass="46575">MTKDAKVTGSPPQADGTSAVDNTPDNAQDASITTATTTGMRSSKGWDGKLRLPVRKAVVLANPEALSDPEYSDDDNVVPGELIAPDENLLDDEDPDTDEIICTHARVHDLAALRLERFARCRRLCLRQNSIDTLRGCTGLTALAPTLQELDLYDNLIAHMRGVETLPHLTSLDLSFNKIRHIKHVEGLQELTELYLVANKIGTIEGLQTSGLAATLRMLELGSNRIRELRGLDGLTALEELWLAKNKITSLAGLTGLPRLRLLSVQSNRIRDLAPLAAVPTLEELYVSHNALTSLESLAAADGTTEDAINDATATATSTTTTSSSSSSSPTTSATILPLLRTLDIGNNQITSLRGIEGLTQLEELWAGYNQLVDFADIERTLGDKRALETVYFEGNPLQLRAPALYRHKVRLAVPQVQQIDATYVREL</sequence>
<dbReference type="PANTHER" id="PTHR46652">
    <property type="entry name" value="LEUCINE-RICH REPEAT AND IQ DOMAIN-CONTAINING PROTEIN 1-RELATED"/>
    <property type="match status" value="1"/>
</dbReference>
<evidence type="ECO:0000256" key="1">
    <source>
        <dbReference type="ARBA" id="ARBA00022614"/>
    </source>
</evidence>
<evidence type="ECO:0000313" key="4">
    <source>
        <dbReference type="EMBL" id="OAA63731.1"/>
    </source>
</evidence>
<dbReference type="SMART" id="SM00369">
    <property type="entry name" value="LRR_TYP"/>
    <property type="match status" value="5"/>
</dbReference>
<dbReference type="SMART" id="SM00364">
    <property type="entry name" value="LRR_BAC"/>
    <property type="match status" value="4"/>
</dbReference>
<evidence type="ECO:0000256" key="3">
    <source>
        <dbReference type="SAM" id="MobiDB-lite"/>
    </source>
</evidence>
<dbReference type="Pfam" id="PF13855">
    <property type="entry name" value="LRR_8"/>
    <property type="match status" value="1"/>
</dbReference>
<proteinExistence type="predicted"/>
<protein>
    <submittedName>
        <fullName evidence="4">Protein phosphatase pp1 regulatory subunit</fullName>
    </submittedName>
</protein>
<dbReference type="OrthoDB" id="266138at2759"/>
<dbReference type="InterPro" id="IPR050836">
    <property type="entry name" value="SDS22/Internalin_LRR"/>
</dbReference>
<dbReference type="GO" id="GO:0072542">
    <property type="term" value="F:protein phosphatase activator activity"/>
    <property type="evidence" value="ECO:0007669"/>
    <property type="project" value="EnsemblFungi"/>
</dbReference>
<comment type="caution">
    <text evidence="4">The sequence shown here is derived from an EMBL/GenBank/DDBJ whole genome shotgun (WGS) entry which is preliminary data.</text>
</comment>
<reference evidence="4 5" key="1">
    <citation type="journal article" date="2016" name="Genome Biol. Evol.">
        <title>Divergent and convergent evolution of fungal pathogenicity.</title>
        <authorList>
            <person name="Shang Y."/>
            <person name="Xiao G."/>
            <person name="Zheng P."/>
            <person name="Cen K."/>
            <person name="Zhan S."/>
            <person name="Wang C."/>
        </authorList>
    </citation>
    <scope>NUCLEOTIDE SEQUENCE [LARGE SCALE GENOMIC DNA]</scope>
    <source>
        <strain evidence="4 5">RCEF 264</strain>
    </source>
</reference>
<dbReference type="InterPro" id="IPR025875">
    <property type="entry name" value="Leu-rich_rpt_4"/>
</dbReference>
<dbReference type="InterPro" id="IPR032675">
    <property type="entry name" value="LRR_dom_sf"/>
</dbReference>
<keyword evidence="5" id="KW-1185">Reference proteome</keyword>
<dbReference type="GO" id="GO:0072357">
    <property type="term" value="C:PTW/PP1 phosphatase complex"/>
    <property type="evidence" value="ECO:0007669"/>
    <property type="project" value="EnsemblFungi"/>
</dbReference>
<evidence type="ECO:0000313" key="5">
    <source>
        <dbReference type="Proteomes" id="UP000076874"/>
    </source>
</evidence>
<dbReference type="EMBL" id="AZHD01000005">
    <property type="protein sequence ID" value="OAA63731.1"/>
    <property type="molecule type" value="Genomic_DNA"/>
</dbReference>
<keyword evidence="2" id="KW-0677">Repeat</keyword>
<dbReference type="STRING" id="1081102.A0A167WFM9"/>
<feature type="region of interest" description="Disordered" evidence="3">
    <location>
        <begin position="1"/>
        <end position="46"/>
    </location>
</feature>
<dbReference type="PROSITE" id="PS51450">
    <property type="entry name" value="LRR"/>
    <property type="match status" value="8"/>
</dbReference>
<dbReference type="GO" id="GO:0005634">
    <property type="term" value="C:nucleus"/>
    <property type="evidence" value="ECO:0007669"/>
    <property type="project" value="EnsemblFungi"/>
</dbReference>
<dbReference type="Gene3D" id="3.80.10.10">
    <property type="entry name" value="Ribonuclease Inhibitor"/>
    <property type="match status" value="3"/>
</dbReference>
<dbReference type="InterPro" id="IPR001611">
    <property type="entry name" value="Leu-rich_rpt"/>
</dbReference>
<dbReference type="Proteomes" id="UP000076874">
    <property type="component" value="Unassembled WGS sequence"/>
</dbReference>
<dbReference type="SUPFAM" id="SSF52058">
    <property type="entry name" value="L domain-like"/>
    <property type="match status" value="1"/>
</dbReference>
<dbReference type="PANTHER" id="PTHR46652:SF3">
    <property type="entry name" value="LEUCINE-RICH REPEAT-CONTAINING PROTEIN 9"/>
    <property type="match status" value="1"/>
</dbReference>
<accession>A0A167WFM9</accession>
<evidence type="ECO:0000256" key="2">
    <source>
        <dbReference type="ARBA" id="ARBA00022737"/>
    </source>
</evidence>
<gene>
    <name evidence="4" type="ORF">SPI_03894</name>
</gene>
<dbReference type="InterPro" id="IPR003591">
    <property type="entry name" value="Leu-rich_rpt_typical-subtyp"/>
</dbReference>
<dbReference type="GO" id="GO:0045842">
    <property type="term" value="P:positive regulation of mitotic metaphase/anaphase transition"/>
    <property type="evidence" value="ECO:0007669"/>
    <property type="project" value="EnsemblFungi"/>
</dbReference>
<organism evidence="4 5">
    <name type="scientific">Niveomyces insectorum RCEF 264</name>
    <dbReference type="NCBI Taxonomy" id="1081102"/>
    <lineage>
        <taxon>Eukaryota</taxon>
        <taxon>Fungi</taxon>
        <taxon>Dikarya</taxon>
        <taxon>Ascomycota</taxon>
        <taxon>Pezizomycotina</taxon>
        <taxon>Sordariomycetes</taxon>
        <taxon>Hypocreomycetidae</taxon>
        <taxon>Hypocreales</taxon>
        <taxon>Cordycipitaceae</taxon>
        <taxon>Niveomyces</taxon>
    </lineage>
</organism>
<dbReference type="Pfam" id="PF12799">
    <property type="entry name" value="LRR_4"/>
    <property type="match status" value="2"/>
</dbReference>
<dbReference type="SMART" id="SM00365">
    <property type="entry name" value="LRR_SD22"/>
    <property type="match status" value="9"/>
</dbReference>